<accession>A0A1M6WIA7</accession>
<evidence type="ECO:0000256" key="2">
    <source>
        <dbReference type="ARBA" id="ARBA00022741"/>
    </source>
</evidence>
<gene>
    <name evidence="5" type="ORF">SAMN02745216_04338</name>
</gene>
<dbReference type="InterPro" id="IPR027417">
    <property type="entry name" value="P-loop_NTPase"/>
</dbReference>
<dbReference type="Gene3D" id="3.40.50.300">
    <property type="entry name" value="P-loop containing nucleotide triphosphate hydrolases"/>
    <property type="match status" value="2"/>
</dbReference>
<dbReference type="Proteomes" id="UP000183994">
    <property type="component" value="Unassembled WGS sequence"/>
</dbReference>
<dbReference type="GO" id="GO:0016887">
    <property type="term" value="F:ATP hydrolysis activity"/>
    <property type="evidence" value="ECO:0007669"/>
    <property type="project" value="InterPro"/>
</dbReference>
<proteinExistence type="predicted"/>
<evidence type="ECO:0000256" key="3">
    <source>
        <dbReference type="ARBA" id="ARBA00022840"/>
    </source>
</evidence>
<reference evidence="6" key="1">
    <citation type="submission" date="2016-11" db="EMBL/GenBank/DDBJ databases">
        <authorList>
            <person name="Varghese N."/>
            <person name="Submissions S."/>
        </authorList>
    </citation>
    <scope>NUCLEOTIDE SEQUENCE [LARGE SCALE GENOMIC DNA]</scope>
    <source>
        <strain evidence="6">DSM 16219</strain>
    </source>
</reference>
<keyword evidence="6" id="KW-1185">Reference proteome</keyword>
<feature type="domain" description="ABC transporter" evidence="4">
    <location>
        <begin position="298"/>
        <end position="523"/>
    </location>
</feature>
<dbReference type="GO" id="GO:0005524">
    <property type="term" value="F:ATP binding"/>
    <property type="evidence" value="ECO:0007669"/>
    <property type="project" value="UniProtKB-KW"/>
</dbReference>
<keyword evidence="3 5" id="KW-0067">ATP-binding</keyword>
<dbReference type="InterPro" id="IPR050095">
    <property type="entry name" value="ECF_ABC_transporter_ATP-bd"/>
</dbReference>
<dbReference type="InterPro" id="IPR003439">
    <property type="entry name" value="ABC_transporter-like_ATP-bd"/>
</dbReference>
<dbReference type="Pfam" id="PF00005">
    <property type="entry name" value="ABC_tran"/>
    <property type="match status" value="2"/>
</dbReference>
<dbReference type="SUPFAM" id="SSF52540">
    <property type="entry name" value="P-loop containing nucleoside triphosphate hydrolases"/>
    <property type="match status" value="2"/>
</dbReference>
<protein>
    <submittedName>
        <fullName evidence="5">Molybdate transport system ATP-binding protein</fullName>
    </submittedName>
</protein>
<dbReference type="AlphaFoldDB" id="A0A1M6WIA7"/>
<sequence length="523" mass="58068">MKPRPMPSKPDNSPAPLAVFEDVSLQANGKILFNGLNWPLEAGQNWTVFGPSGSGKSFLAKALFRSIPLVRGRILFYFDGPEAKPRTFLKPNEIVRISQDDQKSLMRRYASYHQARWQSFEQDAPTVEDYLKGKARANRFQMRETGEPAGDINRDAWEQALALFKIEYLLPRRLIHISNGEARKVLIARALLKKPRLLILDDPFTGLDAASRDALAQALNDMAQTGTPPFVMLTSREDEILDCSGHVLCVEDSRVVFQGPKETMPVAGAALSAAPFPKTEFRLPAPDTNPAEGFKTLVDMKKVSISYGGDVVLDQVDWVMKPGERWALLGHNGAGKSTLLSLVLADNPQAYANDISLFDVKRGSGESIWEIKRRIGCVSPESQIYHGPDVTCLQAVCSGFFDTVGLYHACSPEQEQNAREWLAGFDLEHLADRSFLALSTGERRLTLLARALVKNPALLALDEPCQGLDARHRARIIDILDGLCTQTSMGMIFISHHVDETPRSITHVLRLEKGRVVECGRRP</sequence>
<dbReference type="STRING" id="1121393.SAMN02745216_04338"/>
<dbReference type="GO" id="GO:0042626">
    <property type="term" value="F:ATPase-coupled transmembrane transporter activity"/>
    <property type="evidence" value="ECO:0007669"/>
    <property type="project" value="TreeGrafter"/>
</dbReference>
<dbReference type="PROSITE" id="PS50893">
    <property type="entry name" value="ABC_TRANSPORTER_2"/>
    <property type="match status" value="2"/>
</dbReference>
<keyword evidence="1" id="KW-0813">Transport</keyword>
<dbReference type="InterPro" id="IPR015856">
    <property type="entry name" value="ABC_transpr_CbiO/EcfA_su"/>
</dbReference>
<evidence type="ECO:0000256" key="1">
    <source>
        <dbReference type="ARBA" id="ARBA00022448"/>
    </source>
</evidence>
<evidence type="ECO:0000313" key="5">
    <source>
        <dbReference type="EMBL" id="SHK93447.1"/>
    </source>
</evidence>
<evidence type="ECO:0000313" key="6">
    <source>
        <dbReference type="Proteomes" id="UP000183994"/>
    </source>
</evidence>
<dbReference type="CDD" id="cd03225">
    <property type="entry name" value="ABC_cobalt_CbiO_domain1"/>
    <property type="match status" value="1"/>
</dbReference>
<dbReference type="SMART" id="SM00382">
    <property type="entry name" value="AAA"/>
    <property type="match status" value="2"/>
</dbReference>
<keyword evidence="2" id="KW-0547">Nucleotide-binding</keyword>
<feature type="domain" description="ABC transporter" evidence="4">
    <location>
        <begin position="18"/>
        <end position="277"/>
    </location>
</feature>
<name>A0A1M6WIA7_9BACT</name>
<evidence type="ECO:0000259" key="4">
    <source>
        <dbReference type="PROSITE" id="PS50893"/>
    </source>
</evidence>
<dbReference type="PANTHER" id="PTHR43553:SF3">
    <property type="entry name" value="ABC TRANSPORTER ATP-BINDING PROTEIN MODF"/>
    <property type="match status" value="1"/>
</dbReference>
<dbReference type="InterPro" id="IPR003593">
    <property type="entry name" value="AAA+_ATPase"/>
</dbReference>
<dbReference type="EMBL" id="FQZU01000038">
    <property type="protein sequence ID" value="SHK93447.1"/>
    <property type="molecule type" value="Genomic_DNA"/>
</dbReference>
<dbReference type="PANTHER" id="PTHR43553">
    <property type="entry name" value="HEAVY METAL TRANSPORTER"/>
    <property type="match status" value="1"/>
</dbReference>
<dbReference type="GO" id="GO:0043190">
    <property type="term" value="C:ATP-binding cassette (ABC) transporter complex"/>
    <property type="evidence" value="ECO:0007669"/>
    <property type="project" value="TreeGrafter"/>
</dbReference>
<organism evidence="5 6">
    <name type="scientific">Desulfatibacillum alkenivorans DSM 16219</name>
    <dbReference type="NCBI Taxonomy" id="1121393"/>
    <lineage>
        <taxon>Bacteria</taxon>
        <taxon>Pseudomonadati</taxon>
        <taxon>Thermodesulfobacteriota</taxon>
        <taxon>Desulfobacteria</taxon>
        <taxon>Desulfobacterales</taxon>
        <taxon>Desulfatibacillaceae</taxon>
        <taxon>Desulfatibacillum</taxon>
    </lineage>
</organism>